<evidence type="ECO:0000256" key="2">
    <source>
        <dbReference type="SAM" id="SignalP"/>
    </source>
</evidence>
<feature type="compositionally biased region" description="Basic and acidic residues" evidence="1">
    <location>
        <begin position="151"/>
        <end position="167"/>
    </location>
</feature>
<keyword evidence="2" id="KW-0732">Signal</keyword>
<dbReference type="EMBL" id="KZ509357">
    <property type="protein sequence ID" value="PKU34170.1"/>
    <property type="molecule type" value="Genomic_DNA"/>
</dbReference>
<accession>A0A2I0TK39</accession>
<name>A0A2I0TK39_LIMLA</name>
<protein>
    <submittedName>
        <fullName evidence="3">E3 ubiquitin-protein ligase rnf43</fullName>
    </submittedName>
</protein>
<dbReference type="Proteomes" id="UP000233556">
    <property type="component" value="Unassembled WGS sequence"/>
</dbReference>
<organism evidence="3 4">
    <name type="scientific">Limosa lapponica baueri</name>
    <dbReference type="NCBI Taxonomy" id="1758121"/>
    <lineage>
        <taxon>Eukaryota</taxon>
        <taxon>Metazoa</taxon>
        <taxon>Chordata</taxon>
        <taxon>Craniata</taxon>
        <taxon>Vertebrata</taxon>
        <taxon>Euteleostomi</taxon>
        <taxon>Archelosauria</taxon>
        <taxon>Archosauria</taxon>
        <taxon>Dinosauria</taxon>
        <taxon>Saurischia</taxon>
        <taxon>Theropoda</taxon>
        <taxon>Coelurosauria</taxon>
        <taxon>Aves</taxon>
        <taxon>Neognathae</taxon>
        <taxon>Neoaves</taxon>
        <taxon>Charadriiformes</taxon>
        <taxon>Scolopacidae</taxon>
        <taxon>Limosa</taxon>
    </lineage>
</organism>
<dbReference type="OrthoDB" id="9398351at2759"/>
<evidence type="ECO:0000256" key="1">
    <source>
        <dbReference type="SAM" id="MobiDB-lite"/>
    </source>
</evidence>
<reference evidence="4" key="1">
    <citation type="submission" date="2017-11" db="EMBL/GenBank/DDBJ databases">
        <authorList>
            <person name="Lima N.C."/>
            <person name="Parody-Merino A.M."/>
            <person name="Battley P.F."/>
            <person name="Fidler A.E."/>
            <person name="Prosdocimi F."/>
        </authorList>
    </citation>
    <scope>NUCLEOTIDE SEQUENCE [LARGE SCALE GENOMIC DNA]</scope>
</reference>
<sequence>MSAGPPLQLALLWPWLLMATLQAGLGRTGLALVAAVESERSAAQKAIIRVIPLKVEPIILEGEFANVAEVTPAEGKLLQSNACSSEGLWTFSYLSVFASSHALYPYCLKRRSNGGGNLVFLEKEHGNFNPSGKEADSAQCGRARLAVSHEPSTRDIGKRTEDSSHLQ</sequence>
<keyword evidence="4" id="KW-1185">Reference proteome</keyword>
<evidence type="ECO:0000313" key="4">
    <source>
        <dbReference type="Proteomes" id="UP000233556"/>
    </source>
</evidence>
<evidence type="ECO:0000313" key="3">
    <source>
        <dbReference type="EMBL" id="PKU34170.1"/>
    </source>
</evidence>
<feature type="region of interest" description="Disordered" evidence="1">
    <location>
        <begin position="130"/>
        <end position="167"/>
    </location>
</feature>
<feature type="signal peptide" evidence="2">
    <location>
        <begin position="1"/>
        <end position="26"/>
    </location>
</feature>
<gene>
    <name evidence="3" type="ORF">llap_15527</name>
</gene>
<dbReference type="AlphaFoldDB" id="A0A2I0TK39"/>
<feature type="chain" id="PRO_5014133498" evidence="2">
    <location>
        <begin position="27"/>
        <end position="167"/>
    </location>
</feature>
<dbReference type="Gene3D" id="3.50.30.30">
    <property type="match status" value="1"/>
</dbReference>
<proteinExistence type="predicted"/>
<reference evidence="4" key="2">
    <citation type="submission" date="2017-12" db="EMBL/GenBank/DDBJ databases">
        <title>Genome sequence of the Bar-tailed Godwit (Limosa lapponica baueri).</title>
        <authorList>
            <person name="Lima N.C.B."/>
            <person name="Parody-Merino A.M."/>
            <person name="Battley P.F."/>
            <person name="Fidler A.E."/>
            <person name="Prosdocimi F."/>
        </authorList>
    </citation>
    <scope>NUCLEOTIDE SEQUENCE [LARGE SCALE GENOMIC DNA]</scope>
</reference>